<dbReference type="GO" id="GO:0006686">
    <property type="term" value="P:sphingomyelin biosynthetic process"/>
    <property type="evidence" value="ECO:0007669"/>
    <property type="project" value="Ensembl"/>
</dbReference>
<organism evidence="13 14">
    <name type="scientific">Sarcophilus harrisii</name>
    <name type="common">Tasmanian devil</name>
    <name type="synonym">Sarcophilus laniarius</name>
    <dbReference type="NCBI Taxonomy" id="9305"/>
    <lineage>
        <taxon>Eukaryota</taxon>
        <taxon>Metazoa</taxon>
        <taxon>Chordata</taxon>
        <taxon>Craniata</taxon>
        <taxon>Vertebrata</taxon>
        <taxon>Euteleostomi</taxon>
        <taxon>Mammalia</taxon>
        <taxon>Metatheria</taxon>
        <taxon>Dasyuromorphia</taxon>
        <taxon>Dasyuridae</taxon>
        <taxon>Sarcophilus</taxon>
    </lineage>
</organism>
<dbReference type="PANTHER" id="PTHR10972">
    <property type="entry name" value="OXYSTEROL-BINDING PROTEIN-RELATED"/>
    <property type="match status" value="1"/>
</dbReference>
<dbReference type="GO" id="GO:0097038">
    <property type="term" value="C:perinuclear endoplasmic reticulum"/>
    <property type="evidence" value="ECO:0007669"/>
    <property type="project" value="TreeGrafter"/>
</dbReference>
<dbReference type="GO" id="GO:0015914">
    <property type="term" value="P:phospholipid transport"/>
    <property type="evidence" value="ECO:0007669"/>
    <property type="project" value="Ensembl"/>
</dbReference>
<reference evidence="13" key="2">
    <citation type="submission" date="2025-08" db="UniProtKB">
        <authorList>
            <consortium name="Ensembl"/>
        </authorList>
    </citation>
    <scope>IDENTIFICATION</scope>
</reference>
<evidence type="ECO:0000256" key="4">
    <source>
        <dbReference type="ARBA" id="ARBA00022553"/>
    </source>
</evidence>
<keyword evidence="4" id="KW-0597">Phosphoprotein</keyword>
<gene>
    <name evidence="13" type="primary">OSBP</name>
</gene>
<evidence type="ECO:0000313" key="13">
    <source>
        <dbReference type="Ensembl" id="ENSSHAP00000003095.2"/>
    </source>
</evidence>
<keyword evidence="3 9" id="KW-0813">Transport</keyword>
<dbReference type="Pfam" id="PF01237">
    <property type="entry name" value="Oxysterol_BP"/>
    <property type="match status" value="1"/>
</dbReference>
<dbReference type="HOGENOM" id="CLU_007105_5_0_1"/>
<feature type="compositionally biased region" description="Basic and acidic residues" evidence="11">
    <location>
        <begin position="839"/>
        <end position="877"/>
    </location>
</feature>
<dbReference type="Ensembl" id="ENSSHAT00000003131.2">
    <property type="protein sequence ID" value="ENSSHAP00000003095.2"/>
    <property type="gene ID" value="ENSSHAG00000002743.2"/>
</dbReference>
<dbReference type="GO" id="GO:0019904">
    <property type="term" value="F:protein domain specific binding"/>
    <property type="evidence" value="ECO:0007669"/>
    <property type="project" value="Ensembl"/>
</dbReference>
<dbReference type="SUPFAM" id="SSF144000">
    <property type="entry name" value="Oxysterol-binding protein-like"/>
    <property type="match status" value="1"/>
</dbReference>
<keyword evidence="6" id="KW-0446">Lipid-binding</keyword>
<keyword evidence="14" id="KW-1185">Reference proteome</keyword>
<evidence type="ECO:0000256" key="2">
    <source>
        <dbReference type="ARBA" id="ARBA00008842"/>
    </source>
</evidence>
<dbReference type="Pfam" id="PF00169">
    <property type="entry name" value="PH"/>
    <property type="match status" value="1"/>
</dbReference>
<dbReference type="Gene3D" id="2.30.29.30">
    <property type="entry name" value="Pleckstrin-homology domain (PH domain)/Phosphotyrosine-binding domain (PTB)"/>
    <property type="match status" value="1"/>
</dbReference>
<feature type="coiled-coil region" evidence="10">
    <location>
        <begin position="418"/>
        <end position="445"/>
    </location>
</feature>
<dbReference type="SUPFAM" id="SSF50729">
    <property type="entry name" value="PH domain-like"/>
    <property type="match status" value="1"/>
</dbReference>
<feature type="region of interest" description="Disordered" evidence="11">
    <location>
        <begin position="834"/>
        <end position="877"/>
    </location>
</feature>
<dbReference type="GO" id="GO:0005829">
    <property type="term" value="C:cytosol"/>
    <property type="evidence" value="ECO:0007669"/>
    <property type="project" value="Ensembl"/>
</dbReference>
<accession>G3VIU0</accession>
<evidence type="ECO:0000256" key="8">
    <source>
        <dbReference type="RuleBase" id="RU003844"/>
    </source>
</evidence>
<dbReference type="eggNOG" id="KOG1737">
    <property type="taxonomic scope" value="Eukaryota"/>
</dbReference>
<dbReference type="GO" id="GO:0005802">
    <property type="term" value="C:trans-Golgi network"/>
    <property type="evidence" value="ECO:0007669"/>
    <property type="project" value="Ensembl"/>
</dbReference>
<comment type="subcellular location">
    <subcellularLocation>
        <location evidence="1">Membrane</location>
        <topology evidence="1">Peripheral membrane protein</topology>
    </subcellularLocation>
</comment>
<dbReference type="InterPro" id="IPR001849">
    <property type="entry name" value="PH_domain"/>
</dbReference>
<sequence length="931" mass="102792">MPRTNEPGLGYDRLPCHPIHGVSGGSVPPRCTLGWGHSTSLGNAPMVRSNWLSGSCTHQWEITGAVAGPTFRPLDRRGVDVARRRLLRSLCECVCVCEIERVRVLPLLLRSRRGRCLGVMAATELRGVVGPGPAMGAAPGGGGSGPAAAGGGGRGDSGPGSGIAPGPATAASGGGPGGPGPVATTGGGSAAGPAPAPPTGGSGGGAGGSGSGSAREGWLFKWTNYIKGYQRRWFVLSNGLLSYYRSKAEMRHTCRGTINLATANITVEDSCNFIISNGGAQTYHLKASSEVERQRWVTALELAKAKAVKMLAESDESGDEESVSQTDKTELQNTLRTLSSKVEDLSTCNDLIAKHGTALQRSLSELESLKLPAESNEKIKQVNERATLFRITSNAMINACRDFLMLAQTHSKKWQKSLQYERDQRIRLEETLEQLAKQHNHLERAFRGATVLPASAPGSAGSVKDQICSGKGDMSDEDDDNEFFDAPEIITMPENLGHKRTGSNISGASSDISLDEQYKHQLEETKKEKRTRIPYKPNYSLNLWSIMKNCIGKELSKIPMPVNFNEPLSMLQRLTEDLEYHELLDRAAKCENSLEQLCYVAAFTVSSYSTTVFRTSKPFNPLLGETFELDRLEENGYRSLCEQVSHHPPAAAHHAESKNGWTLRQEIKITSKFRGKYLSIMPLGSIHCIFHATGHHYTWKKVTTTVHNIIVGKLWIDQSGEIDIVNHKTGDKCNLKFVPYSYFSRDVARKVTGEVTDPSGKVHFALLGTWDEKMDYFKVLPTNGDNGGDSRQRSHELEESRVMLWKRNPLPKNAENMYYFSELALTLNAWESGTAPTDSRLRPDQRLMENGRWDEANAEKQRLEEKQRLSRKKREAEAVKATEDGTPYDPYKALWFERKKDPVTKELTHIYRGGYWESKEKQDWSSCPDIF</sequence>
<evidence type="ECO:0000256" key="10">
    <source>
        <dbReference type="SAM" id="Coils"/>
    </source>
</evidence>
<name>G3VIU0_SARHA</name>
<dbReference type="FunFam" id="2.30.29.30:FF:000074">
    <property type="entry name" value="Oxysterol-binding protein"/>
    <property type="match status" value="1"/>
</dbReference>
<dbReference type="GO" id="GO:0000139">
    <property type="term" value="C:Golgi membrane"/>
    <property type="evidence" value="ECO:0007669"/>
    <property type="project" value="Ensembl"/>
</dbReference>
<dbReference type="AlphaFoldDB" id="G3VIU0"/>
<dbReference type="CDD" id="cd13284">
    <property type="entry name" value="PH_OSBP_ORP4"/>
    <property type="match status" value="1"/>
</dbReference>
<dbReference type="GO" id="GO:0032934">
    <property type="term" value="F:sterol binding"/>
    <property type="evidence" value="ECO:0007669"/>
    <property type="project" value="TreeGrafter"/>
</dbReference>
<dbReference type="PROSITE" id="PS01013">
    <property type="entry name" value="OSBP"/>
    <property type="match status" value="1"/>
</dbReference>
<dbReference type="InterPro" id="IPR037239">
    <property type="entry name" value="OSBP_sf"/>
</dbReference>
<evidence type="ECO:0000256" key="5">
    <source>
        <dbReference type="ARBA" id="ARBA00023055"/>
    </source>
</evidence>
<evidence type="ECO:0000256" key="6">
    <source>
        <dbReference type="ARBA" id="ARBA00023121"/>
    </source>
</evidence>
<proteinExistence type="inferred from homology"/>
<evidence type="ECO:0000259" key="12">
    <source>
        <dbReference type="PROSITE" id="PS50003"/>
    </source>
</evidence>
<keyword evidence="5 9" id="KW-0445">Lipid transport</keyword>
<reference evidence="13 14" key="1">
    <citation type="journal article" date="2011" name="Proc. Natl. Acad. Sci. U.S.A.">
        <title>Genetic diversity and population structure of the endangered marsupial Sarcophilus harrisii (Tasmanian devil).</title>
        <authorList>
            <person name="Miller W."/>
            <person name="Hayes V.M."/>
            <person name="Ratan A."/>
            <person name="Petersen D.C."/>
            <person name="Wittekindt N.E."/>
            <person name="Miller J."/>
            <person name="Walenz B."/>
            <person name="Knight J."/>
            <person name="Qi J."/>
            <person name="Zhao F."/>
            <person name="Wang Q."/>
            <person name="Bedoya-Reina O.C."/>
            <person name="Katiyar N."/>
            <person name="Tomsho L.P."/>
            <person name="Kasson L.M."/>
            <person name="Hardie R.A."/>
            <person name="Woodbridge P."/>
            <person name="Tindall E.A."/>
            <person name="Bertelsen M.F."/>
            <person name="Dixon D."/>
            <person name="Pyecroft S."/>
            <person name="Helgen K.M."/>
            <person name="Lesk A.M."/>
            <person name="Pringle T.H."/>
            <person name="Patterson N."/>
            <person name="Zhang Y."/>
            <person name="Kreiss A."/>
            <person name="Woods G.M."/>
            <person name="Jones M.E."/>
            <person name="Schuster S.C."/>
        </authorList>
    </citation>
    <scope>NUCLEOTIDE SEQUENCE [LARGE SCALE GENOMIC DNA]</scope>
</reference>
<comment type="similarity">
    <text evidence="2 8">Belongs to the OSBP family.</text>
</comment>
<evidence type="ECO:0000256" key="9">
    <source>
        <dbReference type="RuleBase" id="RU003845"/>
    </source>
</evidence>
<feature type="domain" description="PH" evidence="12">
    <location>
        <begin position="212"/>
        <end position="305"/>
    </location>
</feature>
<dbReference type="SMART" id="SM00233">
    <property type="entry name" value="PH"/>
    <property type="match status" value="1"/>
</dbReference>
<protein>
    <recommendedName>
        <fullName evidence="9">Oxysterol-binding protein</fullName>
    </recommendedName>
</protein>
<evidence type="ECO:0000256" key="11">
    <source>
        <dbReference type="SAM" id="MobiDB-lite"/>
    </source>
</evidence>
<dbReference type="STRING" id="9305.ENSSHAP00000003095"/>
<dbReference type="InterPro" id="IPR000648">
    <property type="entry name" value="Oxysterol-bd"/>
</dbReference>
<evidence type="ECO:0000256" key="3">
    <source>
        <dbReference type="ARBA" id="ARBA00022448"/>
    </source>
</evidence>
<feature type="compositionally biased region" description="Gly residues" evidence="11">
    <location>
        <begin position="138"/>
        <end position="163"/>
    </location>
</feature>
<reference evidence="13" key="3">
    <citation type="submission" date="2025-09" db="UniProtKB">
        <authorList>
            <consortium name="Ensembl"/>
        </authorList>
    </citation>
    <scope>IDENTIFICATION</scope>
</reference>
<dbReference type="GO" id="GO:0005886">
    <property type="term" value="C:plasma membrane"/>
    <property type="evidence" value="ECO:0007669"/>
    <property type="project" value="TreeGrafter"/>
</dbReference>
<dbReference type="GO" id="GO:0030054">
    <property type="term" value="C:cell junction"/>
    <property type="evidence" value="ECO:0007669"/>
    <property type="project" value="Ensembl"/>
</dbReference>
<dbReference type="GO" id="GO:0032367">
    <property type="term" value="P:intracellular cholesterol transport"/>
    <property type="evidence" value="ECO:0007669"/>
    <property type="project" value="Ensembl"/>
</dbReference>
<dbReference type="GO" id="GO:0070273">
    <property type="term" value="F:phosphatidylinositol-4-phosphate binding"/>
    <property type="evidence" value="ECO:0007669"/>
    <property type="project" value="Ensembl"/>
</dbReference>
<dbReference type="InParanoid" id="G3VIU0"/>
<evidence type="ECO:0000256" key="7">
    <source>
        <dbReference type="ARBA" id="ARBA00023136"/>
    </source>
</evidence>
<dbReference type="GO" id="GO:0120015">
    <property type="term" value="F:sterol transfer activity"/>
    <property type="evidence" value="ECO:0007669"/>
    <property type="project" value="Ensembl"/>
</dbReference>
<dbReference type="PROSITE" id="PS50003">
    <property type="entry name" value="PH_DOMAIN"/>
    <property type="match status" value="1"/>
</dbReference>
<evidence type="ECO:0000256" key="1">
    <source>
        <dbReference type="ARBA" id="ARBA00004170"/>
    </source>
</evidence>
<keyword evidence="7" id="KW-0472">Membrane</keyword>
<dbReference type="FunFam" id="2.40.160.120:FF:000003">
    <property type="entry name" value="Oxysterol-binding protein"/>
    <property type="match status" value="1"/>
</dbReference>
<dbReference type="GO" id="GO:0005730">
    <property type="term" value="C:nucleolus"/>
    <property type="evidence" value="ECO:0007669"/>
    <property type="project" value="Ensembl"/>
</dbReference>
<dbReference type="Proteomes" id="UP000007648">
    <property type="component" value="Unassembled WGS sequence"/>
</dbReference>
<dbReference type="GeneTree" id="ENSGT00940000156164"/>
<dbReference type="GO" id="GO:0035627">
    <property type="term" value="P:ceramide transport"/>
    <property type="evidence" value="ECO:0007669"/>
    <property type="project" value="Ensembl"/>
</dbReference>
<dbReference type="GO" id="GO:0005654">
    <property type="term" value="C:nucleoplasm"/>
    <property type="evidence" value="ECO:0007669"/>
    <property type="project" value="Ensembl"/>
</dbReference>
<dbReference type="GO" id="GO:0005789">
    <property type="term" value="C:endoplasmic reticulum membrane"/>
    <property type="evidence" value="ECO:0007669"/>
    <property type="project" value="Ensembl"/>
</dbReference>
<dbReference type="InterPro" id="IPR011993">
    <property type="entry name" value="PH-like_dom_sf"/>
</dbReference>
<feature type="compositionally biased region" description="Gly residues" evidence="11">
    <location>
        <begin position="200"/>
        <end position="211"/>
    </location>
</feature>
<feature type="region of interest" description="Disordered" evidence="11">
    <location>
        <begin position="136"/>
        <end position="213"/>
    </location>
</feature>
<dbReference type="InterPro" id="IPR018494">
    <property type="entry name" value="Oxysterol-bd_CS"/>
</dbReference>
<dbReference type="PANTHER" id="PTHR10972:SF205">
    <property type="entry name" value="OXYSTEROL-BINDING PROTEIN 1"/>
    <property type="match status" value="1"/>
</dbReference>
<dbReference type="FunCoup" id="G3VIU0">
    <property type="interactions" value="3250"/>
</dbReference>
<evidence type="ECO:0000313" key="14">
    <source>
        <dbReference type="Proteomes" id="UP000007648"/>
    </source>
</evidence>
<dbReference type="Gene3D" id="2.40.160.120">
    <property type="match status" value="1"/>
</dbReference>
<keyword evidence="10" id="KW-0175">Coiled coil</keyword>